<accession>A0A4Q9MDE2</accession>
<evidence type="ECO:0000313" key="2">
    <source>
        <dbReference type="EMBL" id="TBU25360.1"/>
    </source>
</evidence>
<feature type="compositionally biased region" description="Low complexity" evidence="1">
    <location>
        <begin position="112"/>
        <end position="122"/>
    </location>
</feature>
<dbReference type="EMBL" id="ML143462">
    <property type="protein sequence ID" value="TBU25360.1"/>
    <property type="molecule type" value="Genomic_DNA"/>
</dbReference>
<reference evidence="2" key="1">
    <citation type="submission" date="2019-01" db="EMBL/GenBank/DDBJ databases">
        <title>Draft genome sequences of three monokaryotic isolates of the white-rot basidiomycete fungus Dichomitus squalens.</title>
        <authorList>
            <consortium name="DOE Joint Genome Institute"/>
            <person name="Lopez S.C."/>
            <person name="Andreopoulos B."/>
            <person name="Pangilinan J."/>
            <person name="Lipzen A."/>
            <person name="Riley R."/>
            <person name="Ahrendt S."/>
            <person name="Ng V."/>
            <person name="Barry K."/>
            <person name="Daum C."/>
            <person name="Grigoriev I.V."/>
            <person name="Hilden K.S."/>
            <person name="Makela M.R."/>
            <person name="de Vries R.P."/>
        </authorList>
    </citation>
    <scope>NUCLEOTIDE SEQUENCE [LARGE SCALE GENOMIC DNA]</scope>
    <source>
        <strain evidence="2">OM18370.1</strain>
    </source>
</reference>
<dbReference type="OrthoDB" id="10667236at2759"/>
<feature type="region of interest" description="Disordered" evidence="1">
    <location>
        <begin position="36"/>
        <end position="72"/>
    </location>
</feature>
<organism evidence="2">
    <name type="scientific">Dichomitus squalens</name>
    <dbReference type="NCBI Taxonomy" id="114155"/>
    <lineage>
        <taxon>Eukaryota</taxon>
        <taxon>Fungi</taxon>
        <taxon>Dikarya</taxon>
        <taxon>Basidiomycota</taxon>
        <taxon>Agaricomycotina</taxon>
        <taxon>Agaricomycetes</taxon>
        <taxon>Polyporales</taxon>
        <taxon>Polyporaceae</taxon>
        <taxon>Dichomitus</taxon>
    </lineage>
</organism>
<feature type="region of interest" description="Disordered" evidence="1">
    <location>
        <begin position="167"/>
        <end position="288"/>
    </location>
</feature>
<evidence type="ECO:0000256" key="1">
    <source>
        <dbReference type="SAM" id="MobiDB-lite"/>
    </source>
</evidence>
<dbReference type="Proteomes" id="UP000292957">
    <property type="component" value="Unassembled WGS sequence"/>
</dbReference>
<name>A0A4Q9MDE2_9APHY</name>
<feature type="compositionally biased region" description="Low complexity" evidence="1">
    <location>
        <begin position="242"/>
        <end position="258"/>
    </location>
</feature>
<protein>
    <submittedName>
        <fullName evidence="2">Uncharacterized protein</fullName>
    </submittedName>
</protein>
<proteinExistence type="predicted"/>
<gene>
    <name evidence="2" type="ORF">BD311DRAFT_764648</name>
</gene>
<feature type="compositionally biased region" description="Low complexity" evidence="1">
    <location>
        <begin position="187"/>
        <end position="197"/>
    </location>
</feature>
<sequence length="333" mass="36327">MAAWFWDIYRFRRLSRLNEGPQPPLYATTERRVSVLSTPDTSPGAPLISKVPTGSLRVLENSQPPTSPPSSPLRVDLALVPNRYQVSHPTTSDDLALDFRAVNGISPERRSTMTTVYTTTDTPSGPADSSLVLASHRNDIDTAQLVEPPSEGQQSPSVIHIVSRIHSPRASPVSATPAPSDYADTMSISSSTIPPSYHTHHSFPDLPSYPTTPLHPIDGLMQDPRAPPSAFTINRSRIQGPRSRTPSSSSRRNVRQSNPLPLLSTGQGDPFADGQQREDTRRPVVTRRHRQAVDGGVRLAGGTLDSHGVVGDEWDYHIDEIDTTALPDYGVNM</sequence>
<dbReference type="AlphaFoldDB" id="A0A4Q9MDE2"/>
<feature type="region of interest" description="Disordered" evidence="1">
    <location>
        <begin position="110"/>
        <end position="131"/>
    </location>
</feature>